<keyword evidence="1" id="KW-0812">Transmembrane</keyword>
<sequence length="549" mass="63852">MKSFYISYFIAYGIDVIEIFKTKIFFSFPSYGWFISILSSTVASYTLPILSYVCTHASALDSVCLALHTSIAITFPIFYKIKWSKWTIKVNLILQLFLPICVFSYEFGKKAKLKYYNGTNEYAYSMEDPYISRLNNTIAPIFSTLILFSNIFLNLYNFYKIIFSNKKNNGKVKNNHWIDLLIYSSISTIGISTITTRYWIKFIGVYKNSSSIKNFGQSLGVWTSTIESCSKPYLLMLSNKKLRDKFLRFLIFKNTTLELSSNATINDGTNAFYKTYIIGFFGNVLEILKTKIFYFIPSFGWFINFYQYNPIPLYTLPVLGYTCTFISILGIFCLSINRTIAILYPMFYRIKWSSKIIYITIFIQFFTPFIIFSYEYGRQVELKYDNATQIYVYSMKEPEISKINNIVSSGLSAIILIIQIFSCYISLSNSIKIERKNNYNLSLTIYCCCGTIAIFIVSLRFWIKLFAVYTKHKVIRNLAQSFGTYSSTISTTCQPYLLLISSKKLRNEFLNFICFSLFQIKKNVIITETAKSPITTYFSKFNKKKVEVY</sequence>
<feature type="transmembrane region" description="Helical" evidence="1">
    <location>
        <begin position="406"/>
        <end position="427"/>
    </location>
</feature>
<evidence type="ECO:0000313" key="2">
    <source>
        <dbReference type="EMBL" id="CEF61112.1"/>
    </source>
</evidence>
<keyword evidence="1" id="KW-1133">Transmembrane helix</keyword>
<feature type="transmembrane region" description="Helical" evidence="1">
    <location>
        <begin position="314"/>
        <end position="336"/>
    </location>
</feature>
<protein>
    <submittedName>
        <fullName evidence="2 4">7TM GPCR, serpentine receptor class v (Srv) family-containing protein</fullName>
    </submittedName>
</protein>
<feature type="transmembrane region" description="Helical" evidence="1">
    <location>
        <begin position="356"/>
        <end position="374"/>
    </location>
</feature>
<dbReference type="SUPFAM" id="SSF81321">
    <property type="entry name" value="Family A G protein-coupled receptor-like"/>
    <property type="match status" value="2"/>
</dbReference>
<reference evidence="3" key="2">
    <citation type="submission" date="2014-09" db="EMBL/GenBank/DDBJ databases">
        <authorList>
            <person name="Martin A.A."/>
        </authorList>
    </citation>
    <scope>NUCLEOTIDE SEQUENCE</scope>
    <source>
        <strain evidence="3">ED321</strain>
    </source>
</reference>
<dbReference type="RefSeq" id="XP_024500321.1">
    <property type="nucleotide sequence ID" value="XM_024646105.1"/>
</dbReference>
<feature type="transmembrane region" description="Helical" evidence="1">
    <location>
        <begin position="180"/>
        <end position="200"/>
    </location>
</feature>
<evidence type="ECO:0000313" key="4">
    <source>
        <dbReference type="WBParaSite" id="SRAE_0000024200.1"/>
    </source>
</evidence>
<feature type="transmembrane region" description="Helical" evidence="1">
    <location>
        <begin position="59"/>
        <end position="79"/>
    </location>
</feature>
<keyword evidence="1" id="KW-0472">Membrane</keyword>
<name>A0A090KZ02_STRRB</name>
<dbReference type="WormBase" id="SRAE_0000024200">
    <property type="protein sequence ID" value="SRP11178"/>
    <property type="gene ID" value="WBGene00255982"/>
</dbReference>
<dbReference type="WBParaSite" id="SRAE_0000024200.1">
    <property type="protein sequence ID" value="SRAE_0000024200.1"/>
    <property type="gene ID" value="WBGene00255982"/>
</dbReference>
<organism evidence="2">
    <name type="scientific">Strongyloides ratti</name>
    <name type="common">Parasitic roundworm</name>
    <dbReference type="NCBI Taxonomy" id="34506"/>
    <lineage>
        <taxon>Eukaryota</taxon>
        <taxon>Metazoa</taxon>
        <taxon>Ecdysozoa</taxon>
        <taxon>Nematoda</taxon>
        <taxon>Chromadorea</taxon>
        <taxon>Rhabditida</taxon>
        <taxon>Tylenchina</taxon>
        <taxon>Panagrolaimomorpha</taxon>
        <taxon>Strongyloidoidea</taxon>
        <taxon>Strongyloididae</taxon>
        <taxon>Strongyloides</taxon>
    </lineage>
</organism>
<dbReference type="GeneID" id="36373480"/>
<evidence type="ECO:0000313" key="3">
    <source>
        <dbReference type="Proteomes" id="UP000035682"/>
    </source>
</evidence>
<dbReference type="AlphaFoldDB" id="A0A090KZ02"/>
<dbReference type="PANTHER" id="PTHR31748:SF1">
    <property type="entry name" value="SERPENTINE RECEPTOR, CLASS V"/>
    <property type="match status" value="1"/>
</dbReference>
<feature type="transmembrane region" description="Helical" evidence="1">
    <location>
        <begin position="86"/>
        <end position="105"/>
    </location>
</feature>
<dbReference type="EMBL" id="LN609405">
    <property type="protein sequence ID" value="CEF61112.1"/>
    <property type="molecule type" value="Genomic_DNA"/>
</dbReference>
<feature type="transmembrane region" description="Helical" evidence="1">
    <location>
        <begin position="138"/>
        <end position="159"/>
    </location>
</feature>
<feature type="transmembrane region" description="Helical" evidence="1">
    <location>
        <begin position="31"/>
        <end position="53"/>
    </location>
</feature>
<keyword evidence="3" id="KW-1185">Reference proteome</keyword>
<feature type="transmembrane region" description="Helical" evidence="1">
    <location>
        <begin position="439"/>
        <end position="463"/>
    </location>
</feature>
<evidence type="ECO:0000256" key="1">
    <source>
        <dbReference type="SAM" id="Phobius"/>
    </source>
</evidence>
<dbReference type="InterPro" id="IPR019426">
    <property type="entry name" value="7TM_GPCR_serpentine_rcpt_Srv"/>
</dbReference>
<dbReference type="PANTHER" id="PTHR31748">
    <property type="entry name" value="SERPENTINE RECEPTOR, CLASS V"/>
    <property type="match status" value="1"/>
</dbReference>
<dbReference type="CTD" id="36373480"/>
<evidence type="ECO:0000313" key="5">
    <source>
        <dbReference type="WormBase" id="SRAE_0000024200"/>
    </source>
</evidence>
<feature type="transmembrane region" description="Helical" evidence="1">
    <location>
        <begin position="220"/>
        <end position="238"/>
    </location>
</feature>
<accession>A0A090KZ02</accession>
<dbReference type="Proteomes" id="UP000035682">
    <property type="component" value="Unplaced"/>
</dbReference>
<reference evidence="4" key="3">
    <citation type="submission" date="2020-12" db="UniProtKB">
        <authorList>
            <consortium name="WormBaseParasite"/>
        </authorList>
    </citation>
    <scope>IDENTIFICATION</scope>
</reference>
<gene>
    <name evidence="2 4 5" type="ORF">SRAE_0000024200</name>
</gene>
<keyword evidence="2" id="KW-0675">Receptor</keyword>
<dbReference type="Gene3D" id="1.20.1070.10">
    <property type="entry name" value="Rhodopsin 7-helix transmembrane proteins"/>
    <property type="match status" value="2"/>
</dbReference>
<proteinExistence type="predicted"/>
<dbReference type="Pfam" id="PF10323">
    <property type="entry name" value="7TM_GPCR_Srv"/>
    <property type="match status" value="2"/>
</dbReference>
<reference evidence="2" key="1">
    <citation type="submission" date="2014-09" db="EMBL/GenBank/DDBJ databases">
        <authorList>
            <person name="Aslett A.Martin."/>
        </authorList>
    </citation>
    <scope>NUCLEOTIDE SEQUENCE</scope>
    <source>
        <strain evidence="2">ED321 Heterogonic</strain>
    </source>
</reference>